<dbReference type="PANTHER" id="PTHR12468">
    <property type="entry name" value="GPI MANNOSYLTRANSFERASE 2"/>
    <property type="match status" value="1"/>
</dbReference>
<keyword evidence="9 10" id="KW-0472">Membrane</keyword>
<evidence type="ECO:0000256" key="2">
    <source>
        <dbReference type="ARBA" id="ARBA00004687"/>
    </source>
</evidence>
<gene>
    <name evidence="11" type="ORF">L2764_24010</name>
</gene>
<dbReference type="InterPro" id="IPR007315">
    <property type="entry name" value="PIG-V/Gpi18"/>
</dbReference>
<accession>A0ABT0LIE0</accession>
<evidence type="ECO:0000256" key="4">
    <source>
        <dbReference type="ARBA" id="ARBA00022676"/>
    </source>
</evidence>
<keyword evidence="4" id="KW-0328">Glycosyltransferase</keyword>
<dbReference type="PANTHER" id="PTHR12468:SF2">
    <property type="entry name" value="GPI MANNOSYLTRANSFERASE 2"/>
    <property type="match status" value="1"/>
</dbReference>
<comment type="subcellular location">
    <subcellularLocation>
        <location evidence="1">Endoplasmic reticulum membrane</location>
        <topology evidence="1">Multi-pass membrane protein</topology>
    </subcellularLocation>
</comment>
<evidence type="ECO:0008006" key="13">
    <source>
        <dbReference type="Google" id="ProtNLM"/>
    </source>
</evidence>
<keyword evidence="8 10" id="KW-1133">Transmembrane helix</keyword>
<evidence type="ECO:0000313" key="12">
    <source>
        <dbReference type="Proteomes" id="UP001203423"/>
    </source>
</evidence>
<keyword evidence="12" id="KW-1185">Reference proteome</keyword>
<comment type="pathway">
    <text evidence="2">Glycolipid biosynthesis; glycosylphosphatidylinositol-anchor biosynthesis.</text>
</comment>
<evidence type="ECO:0000256" key="7">
    <source>
        <dbReference type="ARBA" id="ARBA00022824"/>
    </source>
</evidence>
<evidence type="ECO:0000256" key="1">
    <source>
        <dbReference type="ARBA" id="ARBA00004477"/>
    </source>
</evidence>
<dbReference type="Proteomes" id="UP001203423">
    <property type="component" value="Unassembled WGS sequence"/>
</dbReference>
<keyword evidence="5" id="KW-0808">Transferase</keyword>
<evidence type="ECO:0000256" key="6">
    <source>
        <dbReference type="ARBA" id="ARBA00022692"/>
    </source>
</evidence>
<feature type="transmembrane region" description="Helical" evidence="10">
    <location>
        <begin position="305"/>
        <end position="327"/>
    </location>
</feature>
<evidence type="ECO:0000313" key="11">
    <source>
        <dbReference type="EMBL" id="MCL1127454.1"/>
    </source>
</evidence>
<feature type="transmembrane region" description="Helical" evidence="10">
    <location>
        <begin position="279"/>
        <end position="298"/>
    </location>
</feature>
<evidence type="ECO:0000256" key="8">
    <source>
        <dbReference type="ARBA" id="ARBA00022989"/>
    </source>
</evidence>
<evidence type="ECO:0000256" key="5">
    <source>
        <dbReference type="ARBA" id="ARBA00022679"/>
    </source>
</evidence>
<evidence type="ECO:0000256" key="3">
    <source>
        <dbReference type="ARBA" id="ARBA00022502"/>
    </source>
</evidence>
<name>A0ABT0LIE0_9GAMM</name>
<evidence type="ECO:0000256" key="10">
    <source>
        <dbReference type="SAM" id="Phobius"/>
    </source>
</evidence>
<proteinExistence type="predicted"/>
<dbReference type="EMBL" id="JAKIKS010000161">
    <property type="protein sequence ID" value="MCL1127454.1"/>
    <property type="molecule type" value="Genomic_DNA"/>
</dbReference>
<dbReference type="RefSeq" id="WP_248942901.1">
    <property type="nucleotide sequence ID" value="NZ_JAKIKS010000161.1"/>
</dbReference>
<feature type="transmembrane region" description="Helical" evidence="10">
    <location>
        <begin position="177"/>
        <end position="203"/>
    </location>
</feature>
<organism evidence="11 12">
    <name type="scientific">Shewanella surugensis</name>
    <dbReference type="NCBI Taxonomy" id="212020"/>
    <lineage>
        <taxon>Bacteria</taxon>
        <taxon>Pseudomonadati</taxon>
        <taxon>Pseudomonadota</taxon>
        <taxon>Gammaproteobacteria</taxon>
        <taxon>Alteromonadales</taxon>
        <taxon>Shewanellaceae</taxon>
        <taxon>Shewanella</taxon>
    </lineage>
</organism>
<sequence>MIDEVSTPKGVRLSKADWKMIIFVFLLSRLFIYFIGLVASRIYGGDNTVLAAFCRFDCVWYQRIMQFGYDLAPQWLSDHNAANWAFMPVYPLLAKGVNIFFNSPILSLYLISNVSFFMALTLILMLSRQMGFAKKGYFPLWLLAFSPYSVYFVSGYTESLFLALTLAVFLLSYRQQWLYVAVFGLLLAGTRNLGVMSVFPVLIIAVRHYGLRSFFKTNKGLEVIAALWIIPFILFSYMLYLYFLVGDGFAFTHIQIAWTRHIDSPVHWLAKGLSDGGKGLYLVGMVTFGWLINLYLVYRRLWAEAVFVFICTFIPLLTGITAMPRYLFGLAPVYIAFIALSDKKPNLQTALLVLSSACLSFIVTGFVMSKFFTV</sequence>
<keyword evidence="6 10" id="KW-0812">Transmembrane</keyword>
<keyword evidence="3" id="KW-0337">GPI-anchor biosynthesis</keyword>
<feature type="transmembrane region" description="Helical" evidence="10">
    <location>
        <begin position="106"/>
        <end position="126"/>
    </location>
</feature>
<evidence type="ECO:0000256" key="9">
    <source>
        <dbReference type="ARBA" id="ARBA00023136"/>
    </source>
</evidence>
<comment type="caution">
    <text evidence="11">The sequence shown here is derived from an EMBL/GenBank/DDBJ whole genome shotgun (WGS) entry which is preliminary data.</text>
</comment>
<reference evidence="11 12" key="1">
    <citation type="submission" date="2022-01" db="EMBL/GenBank/DDBJ databases">
        <title>Whole genome-based taxonomy of the Shewanellaceae.</title>
        <authorList>
            <person name="Martin-Rodriguez A.J."/>
        </authorList>
    </citation>
    <scope>NUCLEOTIDE SEQUENCE [LARGE SCALE GENOMIC DNA]</scope>
    <source>
        <strain evidence="11 12">DSM 17177</strain>
    </source>
</reference>
<feature type="transmembrane region" description="Helical" evidence="10">
    <location>
        <begin position="21"/>
        <end position="43"/>
    </location>
</feature>
<protein>
    <recommendedName>
        <fullName evidence="13">Glycosyltransferase RgtA/B/C/D-like domain-containing protein</fullName>
    </recommendedName>
</protein>
<keyword evidence="7" id="KW-0256">Endoplasmic reticulum</keyword>
<feature type="transmembrane region" description="Helical" evidence="10">
    <location>
        <begin position="223"/>
        <end position="243"/>
    </location>
</feature>
<feature type="transmembrane region" description="Helical" evidence="10">
    <location>
        <begin position="138"/>
        <end position="171"/>
    </location>
</feature>
<feature type="transmembrane region" description="Helical" evidence="10">
    <location>
        <begin position="347"/>
        <end position="368"/>
    </location>
</feature>